<dbReference type="SMART" id="SM01055">
    <property type="entry name" value="Cadherin_pro"/>
    <property type="match status" value="1"/>
</dbReference>
<evidence type="ECO:0000313" key="19">
    <source>
        <dbReference type="Ensembl" id="ENSSHAP00000011343.2"/>
    </source>
</evidence>
<dbReference type="GO" id="GO:0005912">
    <property type="term" value="C:adherens junction"/>
    <property type="evidence" value="ECO:0007669"/>
    <property type="project" value="Ensembl"/>
</dbReference>
<dbReference type="FunFam" id="2.60.40.60:FF:000096">
    <property type="entry name" value="Desmocollin 2"/>
    <property type="match status" value="1"/>
</dbReference>
<dbReference type="FunFam" id="2.60.40.60:FF:000091">
    <property type="entry name" value="Desmocollin 1"/>
    <property type="match status" value="1"/>
</dbReference>
<dbReference type="GeneID" id="100923222"/>
<evidence type="ECO:0000256" key="14">
    <source>
        <dbReference type="RuleBase" id="RU003318"/>
    </source>
</evidence>
<keyword evidence="12" id="KW-0325">Glycoprotein</keyword>
<feature type="domain" description="Cadherin" evidence="18">
    <location>
        <begin position="356"/>
        <end position="476"/>
    </location>
</feature>
<feature type="transmembrane region" description="Helical" evidence="16">
    <location>
        <begin position="697"/>
        <end position="721"/>
    </location>
</feature>
<feature type="domain" description="Cadherin" evidence="18">
    <location>
        <begin position="244"/>
        <end position="355"/>
    </location>
</feature>
<keyword evidence="4" id="KW-0165">Cleavage on pair of basic residues</keyword>
<keyword evidence="11 16" id="KW-0472">Membrane</keyword>
<dbReference type="GO" id="GO:0098911">
    <property type="term" value="P:regulation of ventricular cardiac muscle cell action potential"/>
    <property type="evidence" value="ECO:0007669"/>
    <property type="project" value="Ensembl"/>
</dbReference>
<dbReference type="SMART" id="SM00112">
    <property type="entry name" value="CA"/>
    <property type="match status" value="5"/>
</dbReference>
<dbReference type="InterPro" id="IPR020894">
    <property type="entry name" value="Cadherin_CS"/>
</dbReference>
<evidence type="ECO:0000256" key="9">
    <source>
        <dbReference type="ARBA" id="ARBA00022949"/>
    </source>
</evidence>
<evidence type="ECO:0000256" key="11">
    <source>
        <dbReference type="ARBA" id="ARBA00023136"/>
    </source>
</evidence>
<dbReference type="AlphaFoldDB" id="G3W7D8"/>
<dbReference type="InterPro" id="IPR014868">
    <property type="entry name" value="Cadherin_pro_dom"/>
</dbReference>
<dbReference type="CDD" id="cd11304">
    <property type="entry name" value="Cadherin_repeat"/>
    <property type="match status" value="4"/>
</dbReference>
<evidence type="ECO:0000256" key="4">
    <source>
        <dbReference type="ARBA" id="ARBA00022685"/>
    </source>
</evidence>
<dbReference type="PRINTS" id="PR00205">
    <property type="entry name" value="CADHERIN"/>
</dbReference>
<dbReference type="GO" id="GO:0086073">
    <property type="term" value="P:bundle of His cell-Purkinje myocyte adhesion involved in cell communication"/>
    <property type="evidence" value="ECO:0007669"/>
    <property type="project" value="Ensembl"/>
</dbReference>
<dbReference type="GO" id="GO:1900745">
    <property type="term" value="P:positive regulation of p38MAPK cascade"/>
    <property type="evidence" value="ECO:0007669"/>
    <property type="project" value="Ensembl"/>
</dbReference>
<evidence type="ECO:0000256" key="3">
    <source>
        <dbReference type="ARBA" id="ARBA00022475"/>
    </source>
</evidence>
<dbReference type="InterPro" id="IPR009122">
    <property type="entry name" value="Desmosomal_cadherin"/>
</dbReference>
<dbReference type="InterPro" id="IPR015919">
    <property type="entry name" value="Cadherin-like_sf"/>
</dbReference>
<dbReference type="GO" id="GO:0030057">
    <property type="term" value="C:desmosome"/>
    <property type="evidence" value="ECO:0007669"/>
    <property type="project" value="UniProtKB-SubCell"/>
</dbReference>
<keyword evidence="10 16" id="KW-1133">Transmembrane helix</keyword>
<keyword evidence="6" id="KW-0677">Repeat</keyword>
<keyword evidence="8 14" id="KW-0130">Cell adhesion</keyword>
<dbReference type="SUPFAM" id="SSF49313">
    <property type="entry name" value="Cadherin-like"/>
    <property type="match status" value="6"/>
</dbReference>
<accession>G3W7D8</accession>
<comment type="function">
    <text evidence="15">A component of desmosome cell-cell junctions which are required for positive regulation of cellular adhesion. Involved in the interaction of plaque proteins and intermediate filaments mediating cell-cell adhesion.</text>
</comment>
<evidence type="ECO:0000256" key="8">
    <source>
        <dbReference type="ARBA" id="ARBA00022889"/>
    </source>
</evidence>
<dbReference type="OrthoDB" id="6079678at2759"/>
<feature type="signal peptide" evidence="17">
    <location>
        <begin position="1"/>
        <end position="26"/>
    </location>
</feature>
<dbReference type="GO" id="GO:0014704">
    <property type="term" value="C:intercalated disc"/>
    <property type="evidence" value="ECO:0007669"/>
    <property type="project" value="Ensembl"/>
</dbReference>
<dbReference type="Pfam" id="PF08758">
    <property type="entry name" value="Cadherin_pro"/>
    <property type="match status" value="1"/>
</dbReference>
<evidence type="ECO:0000256" key="10">
    <source>
        <dbReference type="ARBA" id="ARBA00022989"/>
    </source>
</evidence>
<evidence type="ECO:0000256" key="1">
    <source>
        <dbReference type="ARBA" id="ARBA00004251"/>
    </source>
</evidence>
<dbReference type="RefSeq" id="XP_012396815.1">
    <property type="nucleotide sequence ID" value="XM_012541361.3"/>
</dbReference>
<dbReference type="FunFam" id="2.60.40.60:FF:000011">
    <property type="entry name" value="Cadherin 1"/>
    <property type="match status" value="1"/>
</dbReference>
<dbReference type="FunFam" id="4.10.900.10:FF:000005">
    <property type="entry name" value="Desmocollin 2"/>
    <property type="match status" value="1"/>
</dbReference>
<dbReference type="InterPro" id="IPR000233">
    <property type="entry name" value="Cadherin_Y-type_LIR"/>
</dbReference>
<protein>
    <submittedName>
        <fullName evidence="19">Desmocollin 2</fullName>
    </submittedName>
</protein>
<dbReference type="PANTHER" id="PTHR24025:SF0">
    <property type="entry name" value="DESMOCOLLIN-2"/>
    <property type="match status" value="1"/>
</dbReference>
<evidence type="ECO:0000256" key="15">
    <source>
        <dbReference type="RuleBase" id="RU004358"/>
    </source>
</evidence>
<evidence type="ECO:0000313" key="20">
    <source>
        <dbReference type="Proteomes" id="UP000007648"/>
    </source>
</evidence>
<dbReference type="Pfam" id="PF01049">
    <property type="entry name" value="CADH_Y-type_LIR"/>
    <property type="match status" value="1"/>
</dbReference>
<reference evidence="19 20" key="1">
    <citation type="journal article" date="2011" name="Proc. Natl. Acad. Sci. U.S.A.">
        <title>Genetic diversity and population structure of the endangered marsupial Sarcophilus harrisii (Tasmanian devil).</title>
        <authorList>
            <person name="Miller W."/>
            <person name="Hayes V.M."/>
            <person name="Ratan A."/>
            <person name="Petersen D.C."/>
            <person name="Wittekindt N.E."/>
            <person name="Miller J."/>
            <person name="Walenz B."/>
            <person name="Knight J."/>
            <person name="Qi J."/>
            <person name="Zhao F."/>
            <person name="Wang Q."/>
            <person name="Bedoya-Reina O.C."/>
            <person name="Katiyar N."/>
            <person name="Tomsho L.P."/>
            <person name="Kasson L.M."/>
            <person name="Hardie R.A."/>
            <person name="Woodbridge P."/>
            <person name="Tindall E.A."/>
            <person name="Bertelsen M.F."/>
            <person name="Dixon D."/>
            <person name="Pyecroft S."/>
            <person name="Helgen K.M."/>
            <person name="Lesk A.M."/>
            <person name="Pringle T.H."/>
            <person name="Patterson N."/>
            <person name="Zhang Y."/>
            <person name="Kreiss A."/>
            <person name="Woods G.M."/>
            <person name="Jones M.E."/>
            <person name="Schuster S.C."/>
        </authorList>
    </citation>
    <scope>NUCLEOTIDE SEQUENCE [LARGE SCALE GENOMIC DNA]</scope>
</reference>
<dbReference type="Gene3D" id="4.10.900.10">
    <property type="entry name" value="TCF3-CBD (Catenin binding domain)"/>
    <property type="match status" value="1"/>
</dbReference>
<dbReference type="InterPro" id="IPR002126">
    <property type="entry name" value="Cadherin-like_dom"/>
</dbReference>
<dbReference type="GO" id="GO:0031410">
    <property type="term" value="C:cytoplasmic vesicle"/>
    <property type="evidence" value="ECO:0007669"/>
    <property type="project" value="Ensembl"/>
</dbReference>
<dbReference type="KEGG" id="shr:100923222"/>
<dbReference type="GeneTree" id="ENSGT01030000234624"/>
<dbReference type="GO" id="GO:0007156">
    <property type="term" value="P:homophilic cell adhesion via plasma membrane adhesion molecules"/>
    <property type="evidence" value="ECO:0007669"/>
    <property type="project" value="InterPro"/>
</dbReference>
<dbReference type="InterPro" id="IPR027397">
    <property type="entry name" value="Catenin-bd_sf"/>
</dbReference>
<dbReference type="eggNOG" id="KOG3594">
    <property type="taxonomic scope" value="Eukaryota"/>
</dbReference>
<evidence type="ECO:0000256" key="12">
    <source>
        <dbReference type="ARBA" id="ARBA00023180"/>
    </source>
</evidence>
<dbReference type="GO" id="GO:0086091">
    <property type="term" value="P:regulation of heart rate by cardiac conduction"/>
    <property type="evidence" value="ECO:0007669"/>
    <property type="project" value="Ensembl"/>
</dbReference>
<dbReference type="GO" id="GO:0005886">
    <property type="term" value="C:plasma membrane"/>
    <property type="evidence" value="ECO:0007669"/>
    <property type="project" value="UniProtKB-SubCell"/>
</dbReference>
<dbReference type="Pfam" id="PF00028">
    <property type="entry name" value="Cadherin"/>
    <property type="match status" value="4"/>
</dbReference>
<dbReference type="PROSITE" id="PS00232">
    <property type="entry name" value="CADHERIN_1"/>
    <property type="match status" value="3"/>
</dbReference>
<feature type="domain" description="Cadherin" evidence="18">
    <location>
        <begin position="136"/>
        <end position="243"/>
    </location>
</feature>
<dbReference type="InterPro" id="IPR050971">
    <property type="entry name" value="Cadherin-domain_protein"/>
</dbReference>
<comment type="subcellular location">
    <subcellularLocation>
        <location evidence="2">Cell junction</location>
        <location evidence="2">Desmosome</location>
    </subcellularLocation>
    <subcellularLocation>
        <location evidence="1 14">Cell membrane</location>
        <topology evidence="1 14">Single-pass type I membrane protein</topology>
    </subcellularLocation>
</comment>
<dbReference type="GO" id="GO:0009267">
    <property type="term" value="P:cellular response to starvation"/>
    <property type="evidence" value="ECO:0007669"/>
    <property type="project" value="Ensembl"/>
</dbReference>
<dbReference type="CTD" id="1824"/>
<dbReference type="PROSITE" id="PS50268">
    <property type="entry name" value="CADHERIN_2"/>
    <property type="match status" value="4"/>
</dbReference>
<dbReference type="FunCoup" id="G3W7D8">
    <property type="interactions" value="648"/>
</dbReference>
<feature type="chain" id="PRO_5029515232" evidence="17">
    <location>
        <begin position="27"/>
        <end position="916"/>
    </location>
</feature>
<dbReference type="PRINTS" id="PR01818">
    <property type="entry name" value="DESMOCADHERN"/>
</dbReference>
<dbReference type="STRING" id="9305.ENSSHAP00000011343"/>
<keyword evidence="9" id="KW-0965">Cell junction</keyword>
<dbReference type="PANTHER" id="PTHR24025">
    <property type="entry name" value="DESMOGLEIN FAMILY MEMBER"/>
    <property type="match status" value="1"/>
</dbReference>
<keyword evidence="17" id="KW-0732">Signal</keyword>
<keyword evidence="3" id="KW-1003">Cell membrane</keyword>
<evidence type="ECO:0000256" key="7">
    <source>
        <dbReference type="ARBA" id="ARBA00022837"/>
    </source>
</evidence>
<dbReference type="GO" id="GO:0005783">
    <property type="term" value="C:endoplasmic reticulum"/>
    <property type="evidence" value="ECO:0007669"/>
    <property type="project" value="Ensembl"/>
</dbReference>
<dbReference type="FunFam" id="2.60.40.60:FF:000027">
    <property type="entry name" value="Cadherin 2"/>
    <property type="match status" value="1"/>
</dbReference>
<dbReference type="HOGENOM" id="CLU_005284_2_0_1"/>
<dbReference type="Ensembl" id="ENSSHAT00000011439.2">
    <property type="protein sequence ID" value="ENSSHAP00000011343.2"/>
    <property type="gene ID" value="ENSSHAG00000009756.2"/>
</dbReference>
<gene>
    <name evidence="19" type="primary">DSC2</name>
</gene>
<dbReference type="FunFam" id="2.60.40.60:FF:000031">
    <property type="entry name" value="Cadherin 3"/>
    <property type="match status" value="1"/>
</dbReference>
<feature type="domain" description="Cadherin" evidence="18">
    <location>
        <begin position="473"/>
        <end position="578"/>
    </location>
</feature>
<keyword evidence="7 13" id="KW-0106">Calcium</keyword>
<reference evidence="19" key="2">
    <citation type="submission" date="2025-08" db="UniProtKB">
        <authorList>
            <consortium name="Ensembl"/>
        </authorList>
    </citation>
    <scope>IDENTIFICATION</scope>
</reference>
<evidence type="ECO:0000256" key="13">
    <source>
        <dbReference type="PROSITE-ProRule" id="PRU00043"/>
    </source>
</evidence>
<evidence type="ECO:0000256" key="17">
    <source>
        <dbReference type="SAM" id="SignalP"/>
    </source>
</evidence>
<sequence>MAAEGPGQSRFIAGCGLLLLTLQVLSFSCEACKRVILTVPSKLEAETFVGRVNLDECLPSANIIHSNDPHFKIFKDGSVYTTNTIVLSPEKRNFTIQLSNTQKRELKNIVVLLEYQKKVLKKRHLKETVLKRAKRRWAPIPCSLPENSLGPFPMYLQQVQSDSAQNYTVYYSIRGPGVDQEPLNLFYIERDSGKLFVTRPVDREKCSSYGLIAYASTPDGYSVDMPLPLEIRVEDENDNYPIFTENPYQFEVLENSGAGTTVGQVCATDADEPDTMHTRLKYTIIEQQPPSPTLFSIHPVTGVITTTSSRCDREVVDKYKLTLKVQDMDGQYFGKFTKSTCIISVGDVNDNLPIFTRTSYVTEVEENKSNVEILRLAVEDKDLINTPNWSANYTILRGNENGNFHIVTDPKTNEGILCVVKGLNYEETRQVVLQIGVTNQAAFFGSGGSKTTGMSTTTVTVNVKDQDEGPECTPQMQTVHVKENAVLGTQFNGYKAYDPETRSNSGIRYQTLNDAKGLFTIDETSGSIKVLRSLDRESNTFRHGSYNITVRAADRDGRTCTGILRIIVDDVNDNGPVISQKSVIICKTQMGSAEIVAVDPDEPINGPPFEFTLPSSSSRVNDGMWRLSKINDTATRITFRNDPGFGVYDIPIEVRDRFGLSKTNVLSVNLCDCVVPSECTTRAVLMQGANDVRLGKWAILAMILGAALLSCILFTLVCGAAGSSPAKKPFPDDLAQQNLIVSNTEAPGDDRVYCTNGLTTQNVNTGCTLVSGVKNGQESFEMMKGGHQTLESCQGGGHHTLDSCRGGHHTLDSCRGGHHTLDSCRGGQVEMDNCRYTYSEWQNFTQPRLGEKVQMCNQNEDQTHAQDYVLTYNYEGRGSAAGSVGCCSERHEEEGLEFLDHLEPKFRTLAEACMKR</sequence>
<proteinExistence type="predicted"/>
<keyword evidence="20" id="KW-1185">Reference proteome</keyword>
<evidence type="ECO:0000256" key="5">
    <source>
        <dbReference type="ARBA" id="ARBA00022692"/>
    </source>
</evidence>
<dbReference type="GO" id="GO:0005509">
    <property type="term" value="F:calcium ion binding"/>
    <property type="evidence" value="ECO:0007669"/>
    <property type="project" value="UniProtKB-UniRule"/>
</dbReference>
<dbReference type="InParanoid" id="G3W7D8"/>
<evidence type="ECO:0000256" key="16">
    <source>
        <dbReference type="SAM" id="Phobius"/>
    </source>
</evidence>
<dbReference type="Proteomes" id="UP000007648">
    <property type="component" value="Unassembled WGS sequence"/>
</dbReference>
<dbReference type="FunFam" id="2.60.40.60:FF:000019">
    <property type="entry name" value="Cadherin 2"/>
    <property type="match status" value="1"/>
</dbReference>
<evidence type="ECO:0000256" key="6">
    <source>
        <dbReference type="ARBA" id="ARBA00022737"/>
    </source>
</evidence>
<evidence type="ECO:0000259" key="18">
    <source>
        <dbReference type="PROSITE" id="PS50268"/>
    </source>
</evidence>
<organism evidence="19 20">
    <name type="scientific">Sarcophilus harrisii</name>
    <name type="common">Tasmanian devil</name>
    <name type="synonym">Sarcophilus laniarius</name>
    <dbReference type="NCBI Taxonomy" id="9305"/>
    <lineage>
        <taxon>Eukaryota</taxon>
        <taxon>Metazoa</taxon>
        <taxon>Chordata</taxon>
        <taxon>Craniata</taxon>
        <taxon>Vertebrata</taxon>
        <taxon>Euteleostomi</taxon>
        <taxon>Mammalia</taxon>
        <taxon>Metatheria</taxon>
        <taxon>Dasyuromorphia</taxon>
        <taxon>Dasyuridae</taxon>
        <taxon>Sarcophilus</taxon>
    </lineage>
</organism>
<evidence type="ECO:0000256" key="2">
    <source>
        <dbReference type="ARBA" id="ARBA00004568"/>
    </source>
</evidence>
<keyword evidence="5 14" id="KW-0812">Transmembrane</keyword>
<name>G3W7D8_SARHA</name>
<reference evidence="19" key="3">
    <citation type="submission" date="2025-09" db="UniProtKB">
        <authorList>
            <consortium name="Ensembl"/>
        </authorList>
    </citation>
    <scope>IDENTIFICATION</scope>
</reference>
<dbReference type="Gene3D" id="2.60.40.60">
    <property type="entry name" value="Cadherins"/>
    <property type="match status" value="6"/>
</dbReference>
<dbReference type="PRINTS" id="PR01820">
    <property type="entry name" value="DESMOCOLLIN"/>
</dbReference>